<sequence length="112" mass="12770">FQASYLFNRPLFGTSVTLAVIKEEIHSMVIQTVYTLKDTESEESQHGVLHSLDLHRKHLHSSLPDTPFCAVIKGIHSSILQSHLSRHSDVKSIYNTTLVTTNIFCYARNNRF</sequence>
<accession>A0A482WI08</accession>
<organism evidence="1 2">
    <name type="scientific">Laodelphax striatellus</name>
    <name type="common">Small brown planthopper</name>
    <name type="synonym">Delphax striatella</name>
    <dbReference type="NCBI Taxonomy" id="195883"/>
    <lineage>
        <taxon>Eukaryota</taxon>
        <taxon>Metazoa</taxon>
        <taxon>Ecdysozoa</taxon>
        <taxon>Arthropoda</taxon>
        <taxon>Hexapoda</taxon>
        <taxon>Insecta</taxon>
        <taxon>Pterygota</taxon>
        <taxon>Neoptera</taxon>
        <taxon>Paraneoptera</taxon>
        <taxon>Hemiptera</taxon>
        <taxon>Auchenorrhyncha</taxon>
        <taxon>Fulgoroidea</taxon>
        <taxon>Delphacidae</taxon>
        <taxon>Criomorphinae</taxon>
        <taxon>Laodelphax</taxon>
    </lineage>
</organism>
<evidence type="ECO:0000313" key="2">
    <source>
        <dbReference type="Proteomes" id="UP000291343"/>
    </source>
</evidence>
<dbReference type="InParanoid" id="A0A482WI08"/>
<dbReference type="Proteomes" id="UP000291343">
    <property type="component" value="Unassembled WGS sequence"/>
</dbReference>
<comment type="caution">
    <text evidence="1">The sequence shown here is derived from an EMBL/GenBank/DDBJ whole genome shotgun (WGS) entry which is preliminary data.</text>
</comment>
<reference evidence="1 2" key="1">
    <citation type="journal article" date="2017" name="Gigascience">
        <title>Genome sequence of the small brown planthopper, Laodelphax striatellus.</title>
        <authorList>
            <person name="Zhu J."/>
            <person name="Jiang F."/>
            <person name="Wang X."/>
            <person name="Yang P."/>
            <person name="Bao Y."/>
            <person name="Zhao W."/>
            <person name="Wang W."/>
            <person name="Lu H."/>
            <person name="Wang Q."/>
            <person name="Cui N."/>
            <person name="Li J."/>
            <person name="Chen X."/>
            <person name="Luo L."/>
            <person name="Yu J."/>
            <person name="Kang L."/>
            <person name="Cui F."/>
        </authorList>
    </citation>
    <scope>NUCLEOTIDE SEQUENCE [LARGE SCALE GENOMIC DNA]</scope>
    <source>
        <strain evidence="1">Lst14</strain>
    </source>
</reference>
<keyword evidence="2" id="KW-1185">Reference proteome</keyword>
<gene>
    <name evidence="1" type="ORF">LSTR_LSTR004293</name>
</gene>
<dbReference type="EMBL" id="QKKF02035739">
    <property type="protein sequence ID" value="RZF32902.1"/>
    <property type="molecule type" value="Genomic_DNA"/>
</dbReference>
<protein>
    <submittedName>
        <fullName evidence="1">Uncharacterized protein</fullName>
    </submittedName>
</protein>
<proteinExistence type="predicted"/>
<evidence type="ECO:0000313" key="1">
    <source>
        <dbReference type="EMBL" id="RZF32902.1"/>
    </source>
</evidence>
<feature type="non-terminal residue" evidence="1">
    <location>
        <position position="1"/>
    </location>
</feature>
<name>A0A482WI08_LAOST</name>
<dbReference type="AlphaFoldDB" id="A0A482WI08"/>